<accession>A0A915JDK7</accession>
<reference evidence="2" key="1">
    <citation type="submission" date="2022-11" db="UniProtKB">
        <authorList>
            <consortium name="WormBaseParasite"/>
        </authorList>
    </citation>
    <scope>IDENTIFICATION</scope>
</reference>
<proteinExistence type="predicted"/>
<keyword evidence="1" id="KW-1185">Reference proteome</keyword>
<evidence type="ECO:0000313" key="2">
    <source>
        <dbReference type="WBParaSite" id="nRc.2.0.1.t24565-RA"/>
    </source>
</evidence>
<organism evidence="1 2">
    <name type="scientific">Romanomermis culicivorax</name>
    <name type="common">Nematode worm</name>
    <dbReference type="NCBI Taxonomy" id="13658"/>
    <lineage>
        <taxon>Eukaryota</taxon>
        <taxon>Metazoa</taxon>
        <taxon>Ecdysozoa</taxon>
        <taxon>Nematoda</taxon>
        <taxon>Enoplea</taxon>
        <taxon>Dorylaimia</taxon>
        <taxon>Mermithida</taxon>
        <taxon>Mermithoidea</taxon>
        <taxon>Mermithidae</taxon>
        <taxon>Romanomermis</taxon>
    </lineage>
</organism>
<name>A0A915JDK7_ROMCU</name>
<dbReference type="WBParaSite" id="nRc.2.0.1.t24565-RA">
    <property type="protein sequence ID" value="nRc.2.0.1.t24565-RA"/>
    <property type="gene ID" value="nRc.2.0.1.g24565"/>
</dbReference>
<dbReference type="AlphaFoldDB" id="A0A915JDK7"/>
<sequence length="64" mass="6733">MCSFHAHCTHNDASCWAQRPNSAGPINAVAANPAAANARNSLSITDAMGAIWSADLAKKYPHLL</sequence>
<protein>
    <submittedName>
        <fullName evidence="2">Uncharacterized protein</fullName>
    </submittedName>
</protein>
<evidence type="ECO:0000313" key="1">
    <source>
        <dbReference type="Proteomes" id="UP000887565"/>
    </source>
</evidence>
<dbReference type="Proteomes" id="UP000887565">
    <property type="component" value="Unplaced"/>
</dbReference>